<keyword evidence="3" id="KW-1185">Reference proteome</keyword>
<dbReference type="InterPro" id="IPR036249">
    <property type="entry name" value="Thioredoxin-like_sf"/>
</dbReference>
<dbReference type="GO" id="GO:0005739">
    <property type="term" value="C:mitochondrion"/>
    <property type="evidence" value="ECO:0007669"/>
    <property type="project" value="TreeGrafter"/>
</dbReference>
<feature type="domain" description="DSBA-like thioredoxin" evidence="1">
    <location>
        <begin position="6"/>
        <end position="83"/>
    </location>
</feature>
<proteinExistence type="predicted"/>
<dbReference type="Gene3D" id="3.40.30.10">
    <property type="entry name" value="Glutaredoxin"/>
    <property type="match status" value="1"/>
</dbReference>
<evidence type="ECO:0000313" key="3">
    <source>
        <dbReference type="Proteomes" id="UP000250140"/>
    </source>
</evidence>
<dbReference type="InterPro" id="IPR001853">
    <property type="entry name" value="DSBA-like_thioredoxin_dom"/>
</dbReference>
<name>A0A8E2JWZ6_9PEZI</name>
<dbReference type="AlphaFoldDB" id="A0A8E2JWZ6"/>
<reference evidence="2 3" key="1">
    <citation type="journal article" date="2016" name="Nat. Commun.">
        <title>Ectomycorrhizal ecology is imprinted in the genome of the dominant symbiotic fungus Cenococcum geophilum.</title>
        <authorList>
            <consortium name="DOE Joint Genome Institute"/>
            <person name="Peter M."/>
            <person name="Kohler A."/>
            <person name="Ohm R.A."/>
            <person name="Kuo A."/>
            <person name="Krutzmann J."/>
            <person name="Morin E."/>
            <person name="Arend M."/>
            <person name="Barry K.W."/>
            <person name="Binder M."/>
            <person name="Choi C."/>
            <person name="Clum A."/>
            <person name="Copeland A."/>
            <person name="Grisel N."/>
            <person name="Haridas S."/>
            <person name="Kipfer T."/>
            <person name="LaButti K."/>
            <person name="Lindquist E."/>
            <person name="Lipzen A."/>
            <person name="Maire R."/>
            <person name="Meier B."/>
            <person name="Mihaltcheva S."/>
            <person name="Molinier V."/>
            <person name="Murat C."/>
            <person name="Poggeler S."/>
            <person name="Quandt C.A."/>
            <person name="Sperisen C."/>
            <person name="Tritt A."/>
            <person name="Tisserant E."/>
            <person name="Crous P.W."/>
            <person name="Henrissat B."/>
            <person name="Nehls U."/>
            <person name="Egli S."/>
            <person name="Spatafora J.W."/>
            <person name="Grigoriev I.V."/>
            <person name="Martin F.M."/>
        </authorList>
    </citation>
    <scope>NUCLEOTIDE SEQUENCE [LARGE SCALE GENOMIC DNA]</scope>
    <source>
        <strain evidence="2 3">CBS 207.34</strain>
    </source>
</reference>
<gene>
    <name evidence="2" type="ORF">AOQ84DRAFT_269308</name>
</gene>
<dbReference type="InterPro" id="IPR051924">
    <property type="entry name" value="GST_Kappa/NadH"/>
</dbReference>
<dbReference type="OrthoDB" id="4664297at2759"/>
<feature type="non-terminal residue" evidence="2">
    <location>
        <position position="1"/>
    </location>
</feature>
<sequence>MAKPKVTLFVDIVSPFSYLAFYALQNFPIFKQCEVTYVPILLGGLMKACGNTPPLQIKNKDKWVNVERARWSRLFNIPISAHPPDGFPISTLPVR</sequence>
<dbReference type="GO" id="GO:0006749">
    <property type="term" value="P:glutathione metabolic process"/>
    <property type="evidence" value="ECO:0007669"/>
    <property type="project" value="TreeGrafter"/>
</dbReference>
<protein>
    <submittedName>
        <fullName evidence="2">Thioredoxin-like protein</fullName>
    </submittedName>
</protein>
<dbReference type="GO" id="GO:0004364">
    <property type="term" value="F:glutathione transferase activity"/>
    <property type="evidence" value="ECO:0007669"/>
    <property type="project" value="TreeGrafter"/>
</dbReference>
<accession>A0A8E2JWZ6</accession>
<dbReference type="PANTHER" id="PTHR42943:SF2">
    <property type="entry name" value="GLUTATHIONE S-TRANSFERASE KAPPA 1"/>
    <property type="match status" value="1"/>
</dbReference>
<dbReference type="EMBL" id="KV748841">
    <property type="protein sequence ID" value="OCL12704.1"/>
    <property type="molecule type" value="Genomic_DNA"/>
</dbReference>
<dbReference type="Proteomes" id="UP000250140">
    <property type="component" value="Unassembled WGS sequence"/>
</dbReference>
<dbReference type="GO" id="GO:0004602">
    <property type="term" value="F:glutathione peroxidase activity"/>
    <property type="evidence" value="ECO:0007669"/>
    <property type="project" value="TreeGrafter"/>
</dbReference>
<dbReference type="GO" id="GO:0005777">
    <property type="term" value="C:peroxisome"/>
    <property type="evidence" value="ECO:0007669"/>
    <property type="project" value="TreeGrafter"/>
</dbReference>
<evidence type="ECO:0000259" key="1">
    <source>
        <dbReference type="Pfam" id="PF01323"/>
    </source>
</evidence>
<organism evidence="2 3">
    <name type="scientific">Glonium stellatum</name>
    <dbReference type="NCBI Taxonomy" id="574774"/>
    <lineage>
        <taxon>Eukaryota</taxon>
        <taxon>Fungi</taxon>
        <taxon>Dikarya</taxon>
        <taxon>Ascomycota</taxon>
        <taxon>Pezizomycotina</taxon>
        <taxon>Dothideomycetes</taxon>
        <taxon>Pleosporomycetidae</taxon>
        <taxon>Gloniales</taxon>
        <taxon>Gloniaceae</taxon>
        <taxon>Glonium</taxon>
    </lineage>
</organism>
<dbReference type="Pfam" id="PF01323">
    <property type="entry name" value="DSBA"/>
    <property type="match status" value="1"/>
</dbReference>
<dbReference type="PANTHER" id="PTHR42943">
    <property type="entry name" value="GLUTATHIONE S-TRANSFERASE KAPPA"/>
    <property type="match status" value="1"/>
</dbReference>
<dbReference type="SUPFAM" id="SSF52833">
    <property type="entry name" value="Thioredoxin-like"/>
    <property type="match status" value="1"/>
</dbReference>
<evidence type="ECO:0000313" key="2">
    <source>
        <dbReference type="EMBL" id="OCL12704.1"/>
    </source>
</evidence>